<dbReference type="PANTHER" id="PTHR48079:SF9">
    <property type="entry name" value="PUTATIVE-RELATED"/>
    <property type="match status" value="1"/>
</dbReference>
<reference evidence="3 4" key="1">
    <citation type="submission" date="2013-05" db="EMBL/GenBank/DDBJ databases">
        <title>Genome assembly of Chondromyces apiculatus DSM 436.</title>
        <authorList>
            <person name="Sharma G."/>
            <person name="Khatri I."/>
            <person name="Kaur C."/>
            <person name="Mayilraj S."/>
            <person name="Subramanian S."/>
        </authorList>
    </citation>
    <scope>NUCLEOTIDE SEQUENCE [LARGE SCALE GENOMIC DNA]</scope>
    <source>
        <strain evidence="3 4">DSM 436</strain>
    </source>
</reference>
<dbReference type="SUPFAM" id="SSF51735">
    <property type="entry name" value="NAD(P)-binding Rossmann-fold domains"/>
    <property type="match status" value="1"/>
</dbReference>
<dbReference type="InterPro" id="IPR001509">
    <property type="entry name" value="Epimerase_deHydtase"/>
</dbReference>
<feature type="region of interest" description="Disordered" evidence="1">
    <location>
        <begin position="115"/>
        <end position="135"/>
    </location>
</feature>
<gene>
    <name evidence="3" type="ORF">CAP_3869</name>
</gene>
<proteinExistence type="predicted"/>
<evidence type="ECO:0000259" key="2">
    <source>
        <dbReference type="Pfam" id="PF01370"/>
    </source>
</evidence>
<feature type="domain" description="NAD-dependent epimerase/dehydratase" evidence="2">
    <location>
        <begin position="3"/>
        <end position="213"/>
    </location>
</feature>
<dbReference type="AlphaFoldDB" id="A0A017T6E3"/>
<organism evidence="3 4">
    <name type="scientific">Chondromyces apiculatus DSM 436</name>
    <dbReference type="NCBI Taxonomy" id="1192034"/>
    <lineage>
        <taxon>Bacteria</taxon>
        <taxon>Pseudomonadati</taxon>
        <taxon>Myxococcota</taxon>
        <taxon>Polyangia</taxon>
        <taxon>Polyangiales</taxon>
        <taxon>Polyangiaceae</taxon>
        <taxon>Chondromyces</taxon>
    </lineage>
</organism>
<evidence type="ECO:0000313" key="4">
    <source>
        <dbReference type="Proteomes" id="UP000019678"/>
    </source>
</evidence>
<dbReference type="RefSeq" id="WP_044243432.1">
    <property type="nucleotide sequence ID" value="NZ_ASRX01000029.1"/>
</dbReference>
<dbReference type="GO" id="GO:0005737">
    <property type="term" value="C:cytoplasm"/>
    <property type="evidence" value="ECO:0007669"/>
    <property type="project" value="TreeGrafter"/>
</dbReference>
<keyword evidence="4" id="KW-1185">Reference proteome</keyword>
<dbReference type="eggNOG" id="COG0451">
    <property type="taxonomic scope" value="Bacteria"/>
</dbReference>
<dbReference type="CDD" id="cd05262">
    <property type="entry name" value="SDR_a7"/>
    <property type="match status" value="1"/>
</dbReference>
<evidence type="ECO:0000256" key="1">
    <source>
        <dbReference type="SAM" id="MobiDB-lite"/>
    </source>
</evidence>
<dbReference type="InterPro" id="IPR036291">
    <property type="entry name" value="NAD(P)-bd_dom_sf"/>
</dbReference>
<sequence length="300" mass="30858">MRVFVTGATGFIGTAVVRELLGAGHEVLGLARNDAAAEALARSGAAAHRGDLSDVESLAAGARACEGVIHLAFIHDFSAYAAAVETDRKAIEALAGALEGSGKALVVTSGTALLTPGRTGTEEDAPERGHTLGQRGASEQVVLEAAGRGVRASVVRLPPSVHGAGDHGFVPTLIEIARRTGFSGFVGDGANRWPAVHRGDAARLFRLAVEKAAPGTRLHGVAEEGVAMRAIAEVIGAGVGVPVRSVAAEEAAAHFTWLAKFAAVDNPTTSARTRASLGWRPEGPGLLTDMRENGYFLTHT</sequence>
<dbReference type="Pfam" id="PF01370">
    <property type="entry name" value="Epimerase"/>
    <property type="match status" value="1"/>
</dbReference>
<protein>
    <submittedName>
        <fullName evidence="3">Nucleoside-diphosphate-sugar epimerase</fullName>
    </submittedName>
</protein>
<dbReference type="Gene3D" id="3.40.50.720">
    <property type="entry name" value="NAD(P)-binding Rossmann-like Domain"/>
    <property type="match status" value="1"/>
</dbReference>
<accession>A0A017T6E3</accession>
<dbReference type="STRING" id="1192034.CAP_3869"/>
<dbReference type="OrthoDB" id="9814124at2"/>
<dbReference type="EMBL" id="ASRX01000029">
    <property type="protein sequence ID" value="EYF04843.1"/>
    <property type="molecule type" value="Genomic_DNA"/>
</dbReference>
<evidence type="ECO:0000313" key="3">
    <source>
        <dbReference type="EMBL" id="EYF04843.1"/>
    </source>
</evidence>
<dbReference type="PANTHER" id="PTHR48079">
    <property type="entry name" value="PROTEIN YEEZ"/>
    <property type="match status" value="1"/>
</dbReference>
<dbReference type="GO" id="GO:0004029">
    <property type="term" value="F:aldehyde dehydrogenase (NAD+) activity"/>
    <property type="evidence" value="ECO:0007669"/>
    <property type="project" value="TreeGrafter"/>
</dbReference>
<comment type="caution">
    <text evidence="3">The sequence shown here is derived from an EMBL/GenBank/DDBJ whole genome shotgun (WGS) entry which is preliminary data.</text>
</comment>
<dbReference type="InterPro" id="IPR051783">
    <property type="entry name" value="NAD(P)-dependent_oxidoreduct"/>
</dbReference>
<dbReference type="Proteomes" id="UP000019678">
    <property type="component" value="Unassembled WGS sequence"/>
</dbReference>
<name>A0A017T6E3_9BACT</name>